<name>A0A4S4L5M9_9AGAM</name>
<evidence type="ECO:0000313" key="3">
    <source>
        <dbReference type="Proteomes" id="UP000308199"/>
    </source>
</evidence>
<sequence>MPECNEMKVKWDAFCPGTLLMEIVSFAVFWIGQLAFASVIFVMTMSKVWSVRRQYNDSRLGGILEVMFRDELHYFLVIFIANLTNVLTYALAPLDDKFINAPFTDVRCNHQHDGLPAHTQSHPKE</sequence>
<keyword evidence="1" id="KW-0812">Transmembrane</keyword>
<dbReference type="AlphaFoldDB" id="A0A4S4L5M9"/>
<dbReference type="EMBL" id="SGPK01000181">
    <property type="protein sequence ID" value="THH06694.1"/>
    <property type="molecule type" value="Genomic_DNA"/>
</dbReference>
<keyword evidence="1" id="KW-1133">Transmembrane helix</keyword>
<dbReference type="Proteomes" id="UP000308199">
    <property type="component" value="Unassembled WGS sequence"/>
</dbReference>
<gene>
    <name evidence="2" type="ORF">EW145_g3908</name>
</gene>
<feature type="transmembrane region" description="Helical" evidence="1">
    <location>
        <begin position="27"/>
        <end position="51"/>
    </location>
</feature>
<keyword evidence="1" id="KW-0472">Membrane</keyword>
<feature type="transmembrane region" description="Helical" evidence="1">
    <location>
        <begin position="72"/>
        <end position="92"/>
    </location>
</feature>
<organism evidence="2 3">
    <name type="scientific">Phellinidium pouzarii</name>
    <dbReference type="NCBI Taxonomy" id="167371"/>
    <lineage>
        <taxon>Eukaryota</taxon>
        <taxon>Fungi</taxon>
        <taxon>Dikarya</taxon>
        <taxon>Basidiomycota</taxon>
        <taxon>Agaricomycotina</taxon>
        <taxon>Agaricomycetes</taxon>
        <taxon>Hymenochaetales</taxon>
        <taxon>Hymenochaetaceae</taxon>
        <taxon>Phellinidium</taxon>
    </lineage>
</organism>
<evidence type="ECO:0000313" key="2">
    <source>
        <dbReference type="EMBL" id="THH06694.1"/>
    </source>
</evidence>
<reference evidence="2 3" key="1">
    <citation type="submission" date="2019-02" db="EMBL/GenBank/DDBJ databases">
        <title>Genome sequencing of the rare red list fungi Phellinidium pouzarii.</title>
        <authorList>
            <person name="Buettner E."/>
            <person name="Kellner H."/>
        </authorList>
    </citation>
    <scope>NUCLEOTIDE SEQUENCE [LARGE SCALE GENOMIC DNA]</scope>
    <source>
        <strain evidence="2 3">DSM 108285</strain>
    </source>
</reference>
<comment type="caution">
    <text evidence="2">The sequence shown here is derived from an EMBL/GenBank/DDBJ whole genome shotgun (WGS) entry which is preliminary data.</text>
</comment>
<evidence type="ECO:0000256" key="1">
    <source>
        <dbReference type="SAM" id="Phobius"/>
    </source>
</evidence>
<dbReference type="OrthoDB" id="3349377at2759"/>
<proteinExistence type="predicted"/>
<protein>
    <submittedName>
        <fullName evidence="2">Uncharacterized protein</fullName>
    </submittedName>
</protein>
<accession>A0A4S4L5M9</accession>
<keyword evidence="3" id="KW-1185">Reference proteome</keyword>